<dbReference type="EMBL" id="JACHXK010000010">
    <property type="protein sequence ID" value="MBB3112017.1"/>
    <property type="molecule type" value="Genomic_DNA"/>
</dbReference>
<dbReference type="AlphaFoldDB" id="A0A7W5FPA3"/>
<evidence type="ECO:0000313" key="2">
    <source>
        <dbReference type="Proteomes" id="UP000570361"/>
    </source>
</evidence>
<evidence type="ECO:0000313" key="1">
    <source>
        <dbReference type="EMBL" id="MBB3112017.1"/>
    </source>
</evidence>
<evidence type="ECO:0008006" key="3">
    <source>
        <dbReference type="Google" id="ProtNLM"/>
    </source>
</evidence>
<dbReference type="PROSITE" id="PS52050">
    <property type="entry name" value="WYL"/>
    <property type="match status" value="1"/>
</dbReference>
<accession>A0A7W5FPA3</accession>
<keyword evidence="2" id="KW-1185">Reference proteome</keyword>
<organism evidence="1 2">
    <name type="scientific">Paenibacillus phyllosphaerae</name>
    <dbReference type="NCBI Taxonomy" id="274593"/>
    <lineage>
        <taxon>Bacteria</taxon>
        <taxon>Bacillati</taxon>
        <taxon>Bacillota</taxon>
        <taxon>Bacilli</taxon>
        <taxon>Bacillales</taxon>
        <taxon>Paenibacillaceae</taxon>
        <taxon>Paenibacillus</taxon>
    </lineage>
</organism>
<dbReference type="RefSeq" id="WP_183601901.1">
    <property type="nucleotide sequence ID" value="NZ_JACHXK010000010.1"/>
</dbReference>
<name>A0A7W5FPA3_9BACL</name>
<dbReference type="Proteomes" id="UP000570361">
    <property type="component" value="Unassembled WGS sequence"/>
</dbReference>
<protein>
    <recommendedName>
        <fullName evidence="3">WYL domain-containing protein</fullName>
    </recommendedName>
</protein>
<reference evidence="1 2" key="1">
    <citation type="submission" date="2020-08" db="EMBL/GenBank/DDBJ databases">
        <title>Genomic Encyclopedia of Type Strains, Phase III (KMG-III): the genomes of soil and plant-associated and newly described type strains.</title>
        <authorList>
            <person name="Whitman W."/>
        </authorList>
    </citation>
    <scope>NUCLEOTIDE SEQUENCE [LARGE SCALE GENOMIC DNA]</scope>
    <source>
        <strain evidence="1 2">CECT 5862</strain>
    </source>
</reference>
<sequence length="298" mass="34036">MSLFEKVFNYQVLSRIRDAGAIALTRHERAWLRTMLHHPAAADALDPETHRKLIALLAGDDGALDTAPALQEKARSAEVQVYHPLLRVLRRMLSGQSGFRLTFRLRNGRVQRHERGFPYQLEYSMVKREWYVLWYHLRRRSWMATKLANIIEVEPMTVPPRTAIAVMKRLAVMQHVRKEQVTVEVVPAYNKELSRILYAFSCFDKDVAYNDAADTYRITLNFPADENDYLRSKIRFLGMRVKVVEGAYFQQRMYESATKALARYGVVSEADGTAESGLEEASLADAHTPEAIGDGTAS</sequence>
<proteinExistence type="predicted"/>
<comment type="caution">
    <text evidence="1">The sequence shown here is derived from an EMBL/GenBank/DDBJ whole genome shotgun (WGS) entry which is preliminary data.</text>
</comment>
<gene>
    <name evidence="1" type="ORF">FHS18_004095</name>
</gene>